<comment type="caution">
    <text evidence="1">The sequence shown here is derived from an EMBL/GenBank/DDBJ whole genome shotgun (WGS) entry which is preliminary data.</text>
</comment>
<proteinExistence type="predicted"/>
<dbReference type="EMBL" id="MU006725">
    <property type="protein sequence ID" value="KAF2625482.1"/>
    <property type="molecule type" value="Genomic_DNA"/>
</dbReference>
<evidence type="ECO:0000313" key="2">
    <source>
        <dbReference type="Proteomes" id="UP000799754"/>
    </source>
</evidence>
<name>A0ACB6RW54_9PLEO</name>
<protein>
    <submittedName>
        <fullName evidence="1">Uncharacterized protein</fullName>
    </submittedName>
</protein>
<accession>A0ACB6RW54</accession>
<evidence type="ECO:0000313" key="1">
    <source>
        <dbReference type="EMBL" id="KAF2625482.1"/>
    </source>
</evidence>
<keyword evidence="2" id="KW-1185">Reference proteome</keyword>
<dbReference type="Proteomes" id="UP000799754">
    <property type="component" value="Unassembled WGS sequence"/>
</dbReference>
<sequence>MGLLMRLPRADELLQGLFCGNSRFEAQLGDSDFMIPVLMFVNRAISDSCLMSVVPCILEDAAACCHDRPPTVRSQTANERLQRAASAYCSLCHCLAIAIGQRVKLVRPHQDHVPSCILCWYERLEDAERNQGMQIAARKGLGPVFASSLFDC</sequence>
<organism evidence="1 2">
    <name type="scientific">Macroventuria anomochaeta</name>
    <dbReference type="NCBI Taxonomy" id="301207"/>
    <lineage>
        <taxon>Eukaryota</taxon>
        <taxon>Fungi</taxon>
        <taxon>Dikarya</taxon>
        <taxon>Ascomycota</taxon>
        <taxon>Pezizomycotina</taxon>
        <taxon>Dothideomycetes</taxon>
        <taxon>Pleosporomycetidae</taxon>
        <taxon>Pleosporales</taxon>
        <taxon>Pleosporineae</taxon>
        <taxon>Didymellaceae</taxon>
        <taxon>Macroventuria</taxon>
    </lineage>
</organism>
<reference evidence="1" key="1">
    <citation type="journal article" date="2020" name="Stud. Mycol.">
        <title>101 Dothideomycetes genomes: a test case for predicting lifestyles and emergence of pathogens.</title>
        <authorList>
            <person name="Haridas S."/>
            <person name="Albert R."/>
            <person name="Binder M."/>
            <person name="Bloem J."/>
            <person name="Labutti K."/>
            <person name="Salamov A."/>
            <person name="Andreopoulos B."/>
            <person name="Baker S."/>
            <person name="Barry K."/>
            <person name="Bills G."/>
            <person name="Bluhm B."/>
            <person name="Cannon C."/>
            <person name="Castanera R."/>
            <person name="Culley D."/>
            <person name="Daum C."/>
            <person name="Ezra D."/>
            <person name="Gonzalez J."/>
            <person name="Henrissat B."/>
            <person name="Kuo A."/>
            <person name="Liang C."/>
            <person name="Lipzen A."/>
            <person name="Lutzoni F."/>
            <person name="Magnuson J."/>
            <person name="Mondo S."/>
            <person name="Nolan M."/>
            <person name="Ohm R."/>
            <person name="Pangilinan J."/>
            <person name="Park H.-J."/>
            <person name="Ramirez L."/>
            <person name="Alfaro M."/>
            <person name="Sun H."/>
            <person name="Tritt A."/>
            <person name="Yoshinaga Y."/>
            <person name="Zwiers L.-H."/>
            <person name="Turgeon B."/>
            <person name="Goodwin S."/>
            <person name="Spatafora J."/>
            <person name="Crous P."/>
            <person name="Grigoriev I."/>
        </authorList>
    </citation>
    <scope>NUCLEOTIDE SEQUENCE</scope>
    <source>
        <strain evidence="1">CBS 525.71</strain>
    </source>
</reference>
<gene>
    <name evidence="1" type="ORF">BU25DRAFT_113975</name>
</gene>